<evidence type="ECO:0000256" key="4">
    <source>
        <dbReference type="ARBA" id="ARBA00022827"/>
    </source>
</evidence>
<dbReference type="CDD" id="cd00567">
    <property type="entry name" value="ACAD"/>
    <property type="match status" value="1"/>
</dbReference>
<keyword evidence="4" id="KW-0274">FAD</keyword>
<organism evidence="9 10">
    <name type="scientific">Sphingobium lignivorans</name>
    <dbReference type="NCBI Taxonomy" id="2735886"/>
    <lineage>
        <taxon>Bacteria</taxon>
        <taxon>Pseudomonadati</taxon>
        <taxon>Pseudomonadota</taxon>
        <taxon>Alphaproteobacteria</taxon>
        <taxon>Sphingomonadales</taxon>
        <taxon>Sphingomonadaceae</taxon>
        <taxon>Sphingobium</taxon>
    </lineage>
</organism>
<protein>
    <submittedName>
        <fullName evidence="9">Alkylation response protein AidB-like acyl-CoA dehydrogenase</fullName>
    </submittedName>
</protein>
<dbReference type="InterPro" id="IPR046373">
    <property type="entry name" value="Acyl-CoA_Oxase/DH_mid-dom_sf"/>
</dbReference>
<dbReference type="InterPro" id="IPR037069">
    <property type="entry name" value="AcylCoA_DH/ox_N_sf"/>
</dbReference>
<dbReference type="SUPFAM" id="SSF47203">
    <property type="entry name" value="Acyl-CoA dehydrogenase C-terminal domain-like"/>
    <property type="match status" value="1"/>
</dbReference>
<dbReference type="PANTHER" id="PTHR43884">
    <property type="entry name" value="ACYL-COA DEHYDROGENASE"/>
    <property type="match status" value="1"/>
</dbReference>
<accession>A0ABR6NBU6</accession>
<proteinExistence type="inferred from homology"/>
<feature type="domain" description="Acyl-CoA dehydrogenase/oxidase N-terminal" evidence="8">
    <location>
        <begin position="19"/>
        <end position="130"/>
    </location>
</feature>
<dbReference type="InterPro" id="IPR009075">
    <property type="entry name" value="AcylCo_DH/oxidase_C"/>
</dbReference>
<name>A0ABR6NBU6_9SPHN</name>
<evidence type="ECO:0000313" key="9">
    <source>
        <dbReference type="EMBL" id="MBB5984762.1"/>
    </source>
</evidence>
<dbReference type="Proteomes" id="UP001138540">
    <property type="component" value="Unassembled WGS sequence"/>
</dbReference>
<dbReference type="Gene3D" id="1.10.540.10">
    <property type="entry name" value="Acyl-CoA dehydrogenase/oxidase, N-terminal domain"/>
    <property type="match status" value="1"/>
</dbReference>
<dbReference type="Gene3D" id="2.40.110.10">
    <property type="entry name" value="Butyryl-CoA Dehydrogenase, subunit A, domain 2"/>
    <property type="match status" value="1"/>
</dbReference>
<evidence type="ECO:0000313" key="10">
    <source>
        <dbReference type="Proteomes" id="UP001138540"/>
    </source>
</evidence>
<keyword evidence="10" id="KW-1185">Reference proteome</keyword>
<dbReference type="Pfam" id="PF00441">
    <property type="entry name" value="Acyl-CoA_dh_1"/>
    <property type="match status" value="1"/>
</dbReference>
<dbReference type="SUPFAM" id="SSF56645">
    <property type="entry name" value="Acyl-CoA dehydrogenase NM domain-like"/>
    <property type="match status" value="1"/>
</dbReference>
<comment type="caution">
    <text evidence="9">The sequence shown here is derived from an EMBL/GenBank/DDBJ whole genome shotgun (WGS) entry which is preliminary data.</text>
</comment>
<feature type="region of interest" description="Disordered" evidence="6">
    <location>
        <begin position="1"/>
        <end position="20"/>
    </location>
</feature>
<dbReference type="Gene3D" id="1.20.140.10">
    <property type="entry name" value="Butyryl-CoA Dehydrogenase, subunit A, domain 3"/>
    <property type="match status" value="1"/>
</dbReference>
<dbReference type="InterPro" id="IPR013786">
    <property type="entry name" value="AcylCoA_DH/ox_N"/>
</dbReference>
<evidence type="ECO:0000259" key="7">
    <source>
        <dbReference type="Pfam" id="PF00441"/>
    </source>
</evidence>
<evidence type="ECO:0000256" key="1">
    <source>
        <dbReference type="ARBA" id="ARBA00001974"/>
    </source>
</evidence>
<evidence type="ECO:0000256" key="3">
    <source>
        <dbReference type="ARBA" id="ARBA00022630"/>
    </source>
</evidence>
<gene>
    <name evidence="9" type="ORF">HNP60_000736</name>
</gene>
<evidence type="ECO:0000259" key="8">
    <source>
        <dbReference type="Pfam" id="PF02771"/>
    </source>
</evidence>
<dbReference type="Pfam" id="PF02771">
    <property type="entry name" value="Acyl-CoA_dh_N"/>
    <property type="match status" value="1"/>
</dbReference>
<evidence type="ECO:0000256" key="5">
    <source>
        <dbReference type="ARBA" id="ARBA00023002"/>
    </source>
</evidence>
<comment type="similarity">
    <text evidence="2">Belongs to the acyl-CoA dehydrogenase family.</text>
</comment>
<dbReference type="EMBL" id="JACHKA010000001">
    <property type="protein sequence ID" value="MBB5984762.1"/>
    <property type="molecule type" value="Genomic_DNA"/>
</dbReference>
<dbReference type="RefSeq" id="WP_184150318.1">
    <property type="nucleotide sequence ID" value="NZ_JACHKA010000001.1"/>
</dbReference>
<evidence type="ECO:0000256" key="6">
    <source>
        <dbReference type="SAM" id="MobiDB-lite"/>
    </source>
</evidence>
<dbReference type="PANTHER" id="PTHR43884:SF20">
    <property type="entry name" value="ACYL-COA DEHYDROGENASE FADE28"/>
    <property type="match status" value="1"/>
</dbReference>
<dbReference type="InterPro" id="IPR009100">
    <property type="entry name" value="AcylCoA_DH/oxidase_NM_dom_sf"/>
</dbReference>
<dbReference type="InterPro" id="IPR036250">
    <property type="entry name" value="AcylCo_DH-like_C"/>
</dbReference>
<keyword evidence="3" id="KW-0285">Flavoprotein</keyword>
<evidence type="ECO:0000256" key="2">
    <source>
        <dbReference type="ARBA" id="ARBA00009347"/>
    </source>
</evidence>
<reference evidence="9 10" key="1">
    <citation type="submission" date="2020-08" db="EMBL/GenBank/DDBJ databases">
        <title>Exploring microbial biodiversity for novel pathways involved in the catabolism of aromatic compounds derived from lignin.</title>
        <authorList>
            <person name="Elkins J."/>
        </authorList>
    </citation>
    <scope>NUCLEOTIDE SEQUENCE [LARGE SCALE GENOMIC DNA]</scope>
    <source>
        <strain evidence="9 10">B1D3A</strain>
    </source>
</reference>
<feature type="domain" description="Acyl-CoA dehydrogenase/oxidase C-terminal" evidence="7">
    <location>
        <begin position="230"/>
        <end position="368"/>
    </location>
</feature>
<sequence length="374" mass="40015">MTISTFADPAPAIDQTDDSGDIRDQLRQSLETVLARHYSFEQRRDAHESEARESAAAWSAYAELGLLALSLPEEQGGLPAAFADIAMAAETMGGAMVLEPYIPTMVAARLIAAGATPAQQAAWLPGIVKGRVRAALAHEDDGARPVLAIRHGDGWRLRGRKLTVAGGDSADLLIVSARLDDAIALFLVPAGAVERRAYRCFDWTGAADILLDNVDLPNDARLPCGEDALSAALDEATALACADAVGSIRAANRLTRDHTHTRRQFGRSLDSFQVLQHRLVDMLIDEAFAAAITDTAIAACDGSDATARMRAVSAAKVRVGEAARLVGEQCVQLHGGMGLVQEYQAAHLFARLGLFELSYGDRNHHLERYAALTL</sequence>
<keyword evidence="5" id="KW-0560">Oxidoreductase</keyword>
<comment type="cofactor">
    <cofactor evidence="1">
        <name>FAD</name>
        <dbReference type="ChEBI" id="CHEBI:57692"/>
    </cofactor>
</comment>